<evidence type="ECO:0000259" key="1">
    <source>
        <dbReference type="Pfam" id="PF00535"/>
    </source>
</evidence>
<evidence type="ECO:0000313" key="3">
    <source>
        <dbReference type="Proteomes" id="UP001194729"/>
    </source>
</evidence>
<keyword evidence="3" id="KW-1185">Reference proteome</keyword>
<gene>
    <name evidence="2" type="ORF">FNJ87_03430</name>
</gene>
<dbReference type="CDD" id="cd06433">
    <property type="entry name" value="GT_2_WfgS_like"/>
    <property type="match status" value="1"/>
</dbReference>
<dbReference type="EMBL" id="JADKYU010000190">
    <property type="protein sequence ID" value="MBF4983423.1"/>
    <property type="molecule type" value="Genomic_DNA"/>
</dbReference>
<dbReference type="Gene3D" id="3.90.550.10">
    <property type="entry name" value="Spore Coat Polysaccharide Biosynthesis Protein SpsA, Chain A"/>
    <property type="match status" value="1"/>
</dbReference>
<dbReference type="InterPro" id="IPR029044">
    <property type="entry name" value="Nucleotide-diphossugar_trans"/>
</dbReference>
<dbReference type="InterPro" id="IPR001173">
    <property type="entry name" value="Glyco_trans_2-like"/>
</dbReference>
<proteinExistence type="predicted"/>
<dbReference type="Pfam" id="PF00535">
    <property type="entry name" value="Glycos_transf_2"/>
    <property type="match status" value="1"/>
</dbReference>
<comment type="caution">
    <text evidence="2">The sequence shown here is derived from an EMBL/GenBank/DDBJ whole genome shotgun (WGS) entry which is preliminary data.</text>
</comment>
<feature type="domain" description="Glycosyltransferase 2-like" evidence="1">
    <location>
        <begin position="9"/>
        <end position="147"/>
    </location>
</feature>
<name>A0ABS0A3K8_9FLAO</name>
<organism evidence="2 3">
    <name type="scientific">Nonlabens mediterrranea</name>
    <dbReference type="NCBI Taxonomy" id="1419947"/>
    <lineage>
        <taxon>Bacteria</taxon>
        <taxon>Pseudomonadati</taxon>
        <taxon>Bacteroidota</taxon>
        <taxon>Flavobacteriia</taxon>
        <taxon>Flavobacteriales</taxon>
        <taxon>Flavobacteriaceae</taxon>
        <taxon>Nonlabens</taxon>
    </lineage>
</organism>
<evidence type="ECO:0000313" key="2">
    <source>
        <dbReference type="EMBL" id="MBF4983423.1"/>
    </source>
</evidence>
<dbReference type="PANTHER" id="PTHR22916">
    <property type="entry name" value="GLYCOSYLTRANSFERASE"/>
    <property type="match status" value="1"/>
</dbReference>
<protein>
    <submittedName>
        <fullName evidence="2">Glycosyltransferase</fullName>
    </submittedName>
</protein>
<dbReference type="PANTHER" id="PTHR22916:SF3">
    <property type="entry name" value="UDP-GLCNAC:BETAGAL BETA-1,3-N-ACETYLGLUCOSAMINYLTRANSFERASE-LIKE PROTEIN 1"/>
    <property type="match status" value="1"/>
</dbReference>
<accession>A0ABS0A3K8</accession>
<dbReference type="Proteomes" id="UP001194729">
    <property type="component" value="Unassembled WGS sequence"/>
</dbReference>
<dbReference type="SUPFAM" id="SSF53448">
    <property type="entry name" value="Nucleotide-diphospho-sugar transferases"/>
    <property type="match status" value="1"/>
</dbReference>
<sequence length="247" mass="28315">MQEGSPFFSIIIPTYNASSTLATAIESILSQTYTSYEILIMDGESSDTTVEVAKSFLINNSVISITSQSDDGIYDAMNHGIKKTNGIYLYFLGADDYLIDNNVLEDIHQQLILTSTDVIYGNVQSPSLGSNYMGECDDQLLFHKNIAHQSIFFHKRVFELTGNFNLKYRTHADWAHNINWFFNPEISNQYLNRIIAHYADDGYSSRTKDHHFRKDLFSIYYLNAINRNSLLKVVFNITKGLFLRLTR</sequence>
<reference evidence="2 3" key="1">
    <citation type="submission" date="2020-11" db="EMBL/GenBank/DDBJ databases">
        <title>P. mediterranea TC4 genome.</title>
        <authorList>
            <person name="Molmeret M."/>
        </authorList>
    </citation>
    <scope>NUCLEOTIDE SEQUENCE [LARGE SCALE GENOMIC DNA]</scope>
    <source>
        <strain evidence="2 3">TC4</strain>
    </source>
</reference>